<comment type="caution">
    <text evidence="1">The sequence shown here is derived from an EMBL/GenBank/DDBJ whole genome shotgun (WGS) entry which is preliminary data.</text>
</comment>
<evidence type="ECO:0000313" key="2">
    <source>
        <dbReference type="Proteomes" id="UP000716906"/>
    </source>
</evidence>
<evidence type="ECO:0000313" key="1">
    <source>
        <dbReference type="EMBL" id="MBM6738703.1"/>
    </source>
</evidence>
<dbReference type="EMBL" id="JACLYY010000011">
    <property type="protein sequence ID" value="MBM6738703.1"/>
    <property type="molecule type" value="Genomic_DNA"/>
</dbReference>
<name>A0ABS2EAP3_9FIRM</name>
<accession>A0ABS2EAP3</accession>
<keyword evidence="2" id="KW-1185">Reference proteome</keyword>
<organism evidence="1 2">
    <name type="scientific">Faecalicatena fissicatena</name>
    <dbReference type="NCBI Taxonomy" id="290055"/>
    <lineage>
        <taxon>Bacteria</taxon>
        <taxon>Bacillati</taxon>
        <taxon>Bacillota</taxon>
        <taxon>Clostridia</taxon>
        <taxon>Lachnospirales</taxon>
        <taxon>Lachnospiraceae</taxon>
        <taxon>Faecalicatena</taxon>
    </lineage>
</organism>
<reference evidence="1 2" key="1">
    <citation type="journal article" date="2021" name="Sci. Rep.">
        <title>The distribution of antibiotic resistance genes in chicken gut microbiota commensals.</title>
        <authorList>
            <person name="Juricova H."/>
            <person name="Matiasovicova J."/>
            <person name="Kubasova T."/>
            <person name="Cejkova D."/>
            <person name="Rychlik I."/>
        </authorList>
    </citation>
    <scope>NUCLEOTIDE SEQUENCE [LARGE SCALE GENOMIC DNA]</scope>
    <source>
        <strain evidence="1 2">An773</strain>
    </source>
</reference>
<sequence>MLNISARFADPDEAAALKGKGFQSFAHDFGEVLIYREPLRTADTVTLGLSRFFKKITVDGIYST</sequence>
<protein>
    <submittedName>
        <fullName evidence="1">Uncharacterized protein</fullName>
    </submittedName>
</protein>
<dbReference type="RefSeq" id="WP_205156186.1">
    <property type="nucleotide sequence ID" value="NZ_JACLYY010000011.1"/>
</dbReference>
<proteinExistence type="predicted"/>
<gene>
    <name evidence="1" type="ORF">H7U36_11435</name>
</gene>
<dbReference type="Proteomes" id="UP000716906">
    <property type="component" value="Unassembled WGS sequence"/>
</dbReference>